<feature type="compositionally biased region" description="Basic and acidic residues" evidence="1">
    <location>
        <begin position="1"/>
        <end position="14"/>
    </location>
</feature>
<dbReference type="PANTHER" id="PTHR35871:SF1">
    <property type="entry name" value="CXC1-LIKE CYSTEINE CLUSTER ASSOCIATED WITH KDZ TRANSPOSASES DOMAIN-CONTAINING PROTEIN"/>
    <property type="match status" value="1"/>
</dbReference>
<dbReference type="EMBL" id="NESQ01000185">
    <property type="protein sequence ID" value="PUU76523.1"/>
    <property type="molecule type" value="Genomic_DNA"/>
</dbReference>
<feature type="compositionally biased region" description="Acidic residues" evidence="1">
    <location>
        <begin position="35"/>
        <end position="60"/>
    </location>
</feature>
<reference evidence="2 3" key="1">
    <citation type="submission" date="2017-04" db="EMBL/GenBank/DDBJ databases">
        <title>Draft genome sequence of Tuber borchii Vittad., a whitish edible truffle.</title>
        <authorList>
            <consortium name="DOE Joint Genome Institute"/>
            <person name="Murat C."/>
            <person name="Kuo A."/>
            <person name="Barry K.W."/>
            <person name="Clum A."/>
            <person name="Dockter R.B."/>
            <person name="Fauchery L."/>
            <person name="Iotti M."/>
            <person name="Kohler A."/>
            <person name="Labutti K."/>
            <person name="Lindquist E.A."/>
            <person name="Lipzen A."/>
            <person name="Ohm R.A."/>
            <person name="Wang M."/>
            <person name="Grigoriev I.V."/>
            <person name="Zambonelli A."/>
            <person name="Martin F.M."/>
        </authorList>
    </citation>
    <scope>NUCLEOTIDE SEQUENCE [LARGE SCALE GENOMIC DNA]</scope>
    <source>
        <strain evidence="2 3">Tbo3840</strain>
    </source>
</reference>
<feature type="compositionally biased region" description="Polar residues" evidence="1">
    <location>
        <begin position="139"/>
        <end position="165"/>
    </location>
</feature>
<dbReference type="AlphaFoldDB" id="A0A2T6ZM19"/>
<dbReference type="OrthoDB" id="5400049at2759"/>
<sequence length="739" mass="83719">MPRSIGEEGREAGRQDPGGGLDNRESRAEVHFLDFDTEWDEEDQEDEEEEYTNWEEEIDTDFNASRGAENSVTDEDRGLLNRLKGVEASVFDTAKIRYSLGAYLGERQIRRKRHEDQELRRTASGCLPLTSFFVRQNLSETTSSTPQSRNPESHSHTPYSANGNTPPVPLETLRLPQKPSRRQGQNLTRHQAALAFLCIQQSRHHGETRRDLAFCEARCFNRGWYFARKIVSWELTWIRERRIEEGRRGCFARVRSWLNDEGVQLAVREWTSGAGEHITAHGLAKAVGDYVQSQRAAKVISEVLETEENPIADRNEDGIRGNGEAGWQSGEGRKSRIRARIARKWLKKMGFTYGEVRKCVYVDGHERVDMVSYRKEKFLPLWNSLAPRMVEFKEDGSWRIPDTLPPGEKPLVFITHDELTFNANDGKRKTWKEEGKQPLHAKSRGKGIMVSGFLTPGGRLKIPDTVSNEELLLDPMWPKRNGVPIREAMEYLEYGKNNYWTGDKMVHHTMQIALPIFRIAFSGCQALFAFDNASNHSCHASDPLLASKMNRDPGGSQPLMRDGFIHSKQRPQSMVYPENHSNYRLRGKAKGLEQILKERGLWKMRRPDGFPFLLKCPTTNNRSGCDPTIPEGCCGRVVLAQERDFREQKGRLQEELEASGQRQNTTLGKIVSTRSKASEKLFPGPLTPSLQLPSTATFLPAFGSLVTIGPGSIMVEQSFANGFTKATAVLKIRQSGSVT</sequence>
<keyword evidence="3" id="KW-1185">Reference proteome</keyword>
<feature type="compositionally biased region" description="Basic and acidic residues" evidence="1">
    <location>
        <begin position="22"/>
        <end position="34"/>
    </location>
</feature>
<feature type="region of interest" description="Disordered" evidence="1">
    <location>
        <begin position="1"/>
        <end position="73"/>
    </location>
</feature>
<organism evidence="2 3">
    <name type="scientific">Tuber borchii</name>
    <name type="common">White truffle</name>
    <dbReference type="NCBI Taxonomy" id="42251"/>
    <lineage>
        <taxon>Eukaryota</taxon>
        <taxon>Fungi</taxon>
        <taxon>Dikarya</taxon>
        <taxon>Ascomycota</taxon>
        <taxon>Pezizomycotina</taxon>
        <taxon>Pezizomycetes</taxon>
        <taxon>Pezizales</taxon>
        <taxon>Tuberaceae</taxon>
        <taxon>Tuber</taxon>
    </lineage>
</organism>
<evidence type="ECO:0000256" key="1">
    <source>
        <dbReference type="SAM" id="MobiDB-lite"/>
    </source>
</evidence>
<protein>
    <submittedName>
        <fullName evidence="2">Uncharacterized protein</fullName>
    </submittedName>
</protein>
<evidence type="ECO:0000313" key="3">
    <source>
        <dbReference type="Proteomes" id="UP000244722"/>
    </source>
</evidence>
<dbReference type="PANTHER" id="PTHR35871">
    <property type="entry name" value="EXPRESSED PROTEIN"/>
    <property type="match status" value="1"/>
</dbReference>
<gene>
    <name evidence="2" type="ORF">B9Z19DRAFT_1129634</name>
</gene>
<proteinExistence type="predicted"/>
<name>A0A2T6ZM19_TUBBO</name>
<dbReference type="Proteomes" id="UP000244722">
    <property type="component" value="Unassembled WGS sequence"/>
</dbReference>
<feature type="region of interest" description="Disordered" evidence="1">
    <location>
        <begin position="139"/>
        <end position="173"/>
    </location>
</feature>
<accession>A0A2T6ZM19</accession>
<comment type="caution">
    <text evidence="2">The sequence shown here is derived from an EMBL/GenBank/DDBJ whole genome shotgun (WGS) entry which is preliminary data.</text>
</comment>
<evidence type="ECO:0000313" key="2">
    <source>
        <dbReference type="EMBL" id="PUU76523.1"/>
    </source>
</evidence>